<evidence type="ECO:0000256" key="5">
    <source>
        <dbReference type="SAM" id="MobiDB-lite"/>
    </source>
</evidence>
<evidence type="ECO:0000256" key="4">
    <source>
        <dbReference type="ARBA" id="ARBA00025472"/>
    </source>
</evidence>
<proteinExistence type="inferred from homology"/>
<evidence type="ECO:0000256" key="1">
    <source>
        <dbReference type="ARBA" id="ARBA00006295"/>
    </source>
</evidence>
<dbReference type="PANTHER" id="PTHR33375">
    <property type="entry name" value="CHROMOSOME-PARTITIONING PROTEIN PARB-RELATED"/>
    <property type="match status" value="1"/>
</dbReference>
<sequence length="293" mass="31549">MMAEKRGLGRGLSALLGEVEETPVAGPVSSAAGLRTIPIELIHRNEKQPRWVFSEAEIEELSASIREKGVLQPILLRAHPDMDGHYEIVAGERRWRASQKAGLHELPALIRELDDAQVLEIAVIENVQRAALNPIEEATAYQQLVEIHGRTQAEVADAVGKSRAHVANAVRLLNLPESVRSYVIDGKLSAGHARALLGADSPAALAEQVMARGLSVRDTEALVRKGDATPSARSSGKAAPAPKDTDTQALEADLSEVLGLKVEVLDRGGLGEVRISYASLEQLDEVCRRLTKA</sequence>
<evidence type="ECO:0000259" key="6">
    <source>
        <dbReference type="SMART" id="SM00470"/>
    </source>
</evidence>
<dbReference type="PANTHER" id="PTHR33375:SF1">
    <property type="entry name" value="CHROMOSOME-PARTITIONING PROTEIN PARB-RELATED"/>
    <property type="match status" value="1"/>
</dbReference>
<dbReference type="Proteomes" id="UP001597216">
    <property type="component" value="Unassembled WGS sequence"/>
</dbReference>
<reference evidence="8" key="1">
    <citation type="journal article" date="2019" name="Int. J. Syst. Evol. Microbiol.">
        <title>The Global Catalogue of Microorganisms (GCM) 10K type strain sequencing project: providing services to taxonomists for standard genome sequencing and annotation.</title>
        <authorList>
            <consortium name="The Broad Institute Genomics Platform"/>
            <consortium name="The Broad Institute Genome Sequencing Center for Infectious Disease"/>
            <person name="Wu L."/>
            <person name="Ma J."/>
        </authorList>
    </citation>
    <scope>NUCLEOTIDE SEQUENCE [LARGE SCALE GENOMIC DNA]</scope>
    <source>
        <strain evidence="8">CCUG 55074</strain>
    </source>
</reference>
<dbReference type="InterPro" id="IPR004437">
    <property type="entry name" value="ParB/RepB/Spo0J"/>
</dbReference>
<evidence type="ECO:0000313" key="8">
    <source>
        <dbReference type="Proteomes" id="UP001597216"/>
    </source>
</evidence>
<name>A0ABW3T2A1_9CAUL</name>
<comment type="function">
    <text evidence="4">Involved in chromosome partition. Localize to both poles of the predivisional cell following completion of DNA replication. Binds to the DNA origin of replication.</text>
</comment>
<dbReference type="Pfam" id="PF23552">
    <property type="entry name" value="ParB_C"/>
    <property type="match status" value="1"/>
</dbReference>
<comment type="similarity">
    <text evidence="1">Belongs to the ParB family.</text>
</comment>
<keyword evidence="8" id="KW-1185">Reference proteome</keyword>
<evidence type="ECO:0000256" key="3">
    <source>
        <dbReference type="ARBA" id="ARBA00023125"/>
    </source>
</evidence>
<dbReference type="NCBIfam" id="TIGR00180">
    <property type="entry name" value="parB_part"/>
    <property type="match status" value="1"/>
</dbReference>
<dbReference type="SUPFAM" id="SSF110849">
    <property type="entry name" value="ParB/Sulfiredoxin"/>
    <property type="match status" value="1"/>
</dbReference>
<dbReference type="CDD" id="cd16393">
    <property type="entry name" value="SPO0J_N"/>
    <property type="match status" value="1"/>
</dbReference>
<dbReference type="Pfam" id="PF17762">
    <property type="entry name" value="HTH_ParB"/>
    <property type="match status" value="1"/>
</dbReference>
<dbReference type="InterPro" id="IPR050336">
    <property type="entry name" value="Chromosome_partition/occlusion"/>
</dbReference>
<dbReference type="EMBL" id="JBHTLQ010000025">
    <property type="protein sequence ID" value="MFD1191309.1"/>
    <property type="molecule type" value="Genomic_DNA"/>
</dbReference>
<gene>
    <name evidence="7" type="ORF">ACFQ27_12020</name>
</gene>
<evidence type="ECO:0000256" key="2">
    <source>
        <dbReference type="ARBA" id="ARBA00022829"/>
    </source>
</evidence>
<dbReference type="Gene3D" id="1.10.10.2830">
    <property type="match status" value="1"/>
</dbReference>
<dbReference type="SUPFAM" id="SSF109709">
    <property type="entry name" value="KorB DNA-binding domain-like"/>
    <property type="match status" value="1"/>
</dbReference>
<feature type="region of interest" description="Disordered" evidence="5">
    <location>
        <begin position="222"/>
        <end position="246"/>
    </location>
</feature>
<dbReference type="InterPro" id="IPR036086">
    <property type="entry name" value="ParB/Sulfiredoxin_sf"/>
</dbReference>
<dbReference type="InterPro" id="IPR041468">
    <property type="entry name" value="HTH_ParB/Spo0J"/>
</dbReference>
<feature type="domain" description="ParB-like N-terminal" evidence="6">
    <location>
        <begin position="35"/>
        <end position="127"/>
    </location>
</feature>
<dbReference type="Pfam" id="PF02195">
    <property type="entry name" value="ParB_N"/>
    <property type="match status" value="1"/>
</dbReference>
<dbReference type="SMART" id="SM00470">
    <property type="entry name" value="ParB"/>
    <property type="match status" value="1"/>
</dbReference>
<comment type="caution">
    <text evidence="7">The sequence shown here is derived from an EMBL/GenBank/DDBJ whole genome shotgun (WGS) entry which is preliminary data.</text>
</comment>
<accession>A0ABW3T2A1</accession>
<protein>
    <submittedName>
        <fullName evidence="7">ParB/RepB/Spo0J family partition protein</fullName>
    </submittedName>
</protein>
<keyword evidence="2" id="KW-0159">Chromosome partition</keyword>
<dbReference type="RefSeq" id="WP_377353753.1">
    <property type="nucleotide sequence ID" value="NZ_JBHTLQ010000025.1"/>
</dbReference>
<evidence type="ECO:0000313" key="7">
    <source>
        <dbReference type="EMBL" id="MFD1191309.1"/>
    </source>
</evidence>
<organism evidence="7 8">
    <name type="scientific">Phenylobacterium conjunctum</name>
    <dbReference type="NCBI Taxonomy" id="1298959"/>
    <lineage>
        <taxon>Bacteria</taxon>
        <taxon>Pseudomonadati</taxon>
        <taxon>Pseudomonadota</taxon>
        <taxon>Alphaproteobacteria</taxon>
        <taxon>Caulobacterales</taxon>
        <taxon>Caulobacteraceae</taxon>
        <taxon>Phenylobacterium</taxon>
    </lineage>
</organism>
<dbReference type="Gene3D" id="3.90.1530.30">
    <property type="match status" value="1"/>
</dbReference>
<dbReference type="InterPro" id="IPR057240">
    <property type="entry name" value="ParB_dimer_C"/>
</dbReference>
<dbReference type="InterPro" id="IPR003115">
    <property type="entry name" value="ParB_N"/>
</dbReference>
<keyword evidence="3" id="KW-0238">DNA-binding</keyword>